<keyword evidence="9 10" id="KW-0998">Cell outer membrane</keyword>
<gene>
    <name evidence="14" type="ORF">GM160_00915</name>
</gene>
<evidence type="ECO:0000256" key="8">
    <source>
        <dbReference type="ARBA" id="ARBA00023136"/>
    </source>
</evidence>
<keyword evidence="2 10" id="KW-0813">Transport</keyword>
<proteinExistence type="inferred from homology"/>
<dbReference type="InterPro" id="IPR037066">
    <property type="entry name" value="Plug_dom_sf"/>
</dbReference>
<keyword evidence="3 10" id="KW-1134">Transmembrane beta strand</keyword>
<dbReference type="GO" id="GO:0009279">
    <property type="term" value="C:cell outer membrane"/>
    <property type="evidence" value="ECO:0007669"/>
    <property type="project" value="UniProtKB-SubCell"/>
</dbReference>
<comment type="similarity">
    <text evidence="10 11">Belongs to the TonB-dependent receptor family.</text>
</comment>
<keyword evidence="4 10" id="KW-0812">Transmembrane</keyword>
<evidence type="ECO:0000256" key="4">
    <source>
        <dbReference type="ARBA" id="ARBA00022692"/>
    </source>
</evidence>
<dbReference type="PANTHER" id="PTHR30069:SF53">
    <property type="entry name" value="COLICIN I RECEPTOR-RELATED"/>
    <property type="match status" value="1"/>
</dbReference>
<evidence type="ECO:0000313" key="15">
    <source>
        <dbReference type="Proteomes" id="UP000427716"/>
    </source>
</evidence>
<evidence type="ECO:0000259" key="12">
    <source>
        <dbReference type="Pfam" id="PF00593"/>
    </source>
</evidence>
<dbReference type="CDD" id="cd01347">
    <property type="entry name" value="ligand_gated_channel"/>
    <property type="match status" value="1"/>
</dbReference>
<feature type="domain" description="TonB-dependent receptor plug" evidence="13">
    <location>
        <begin position="53"/>
        <end position="153"/>
    </location>
</feature>
<keyword evidence="6" id="KW-0406">Ion transport</keyword>
<evidence type="ECO:0000256" key="10">
    <source>
        <dbReference type="PROSITE-ProRule" id="PRU01360"/>
    </source>
</evidence>
<evidence type="ECO:0000259" key="13">
    <source>
        <dbReference type="Pfam" id="PF07715"/>
    </source>
</evidence>
<dbReference type="KEGG" id="ghl:GM160_00915"/>
<dbReference type="GO" id="GO:0006811">
    <property type="term" value="P:monoatomic ion transport"/>
    <property type="evidence" value="ECO:0007669"/>
    <property type="project" value="UniProtKB-KW"/>
</dbReference>
<dbReference type="Pfam" id="PF07715">
    <property type="entry name" value="Plug"/>
    <property type="match status" value="1"/>
</dbReference>
<keyword evidence="8 10" id="KW-0472">Membrane</keyword>
<comment type="subcellular location">
    <subcellularLocation>
        <location evidence="1 10">Cell outer membrane</location>
        <topology evidence="1 10">Multi-pass membrane protein</topology>
    </subcellularLocation>
</comment>
<keyword evidence="7 11" id="KW-0798">TonB box</keyword>
<reference evidence="14 15" key="1">
    <citation type="submission" date="2019-11" db="EMBL/GenBank/DDBJ databases">
        <authorList>
            <person name="Zhang J."/>
            <person name="Sun C."/>
        </authorList>
    </citation>
    <scope>NUCLEOTIDE SEQUENCE [LARGE SCALE GENOMIC DNA]</scope>
    <source>
        <strain evidence="15">sp2</strain>
    </source>
</reference>
<dbReference type="GO" id="GO:0015889">
    <property type="term" value="P:cobalamin transport"/>
    <property type="evidence" value="ECO:0007669"/>
    <property type="project" value="TreeGrafter"/>
</dbReference>
<evidence type="ECO:0000256" key="2">
    <source>
        <dbReference type="ARBA" id="ARBA00022448"/>
    </source>
</evidence>
<evidence type="ECO:0000256" key="3">
    <source>
        <dbReference type="ARBA" id="ARBA00022452"/>
    </source>
</evidence>
<dbReference type="Proteomes" id="UP000427716">
    <property type="component" value="Chromosome"/>
</dbReference>
<keyword evidence="14" id="KW-0675">Receptor</keyword>
<keyword evidence="15" id="KW-1185">Reference proteome</keyword>
<feature type="domain" description="TonB-dependent receptor-like beta-barrel" evidence="12">
    <location>
        <begin position="205"/>
        <end position="590"/>
    </location>
</feature>
<dbReference type="SUPFAM" id="SSF56935">
    <property type="entry name" value="Porins"/>
    <property type="match status" value="1"/>
</dbReference>
<evidence type="ECO:0000256" key="9">
    <source>
        <dbReference type="ARBA" id="ARBA00023237"/>
    </source>
</evidence>
<evidence type="ECO:0000313" key="14">
    <source>
        <dbReference type="EMBL" id="QGT77556.1"/>
    </source>
</evidence>
<dbReference type="InterPro" id="IPR039426">
    <property type="entry name" value="TonB-dep_rcpt-like"/>
</dbReference>
<protein>
    <submittedName>
        <fullName evidence="14">TonB-dependent receptor</fullName>
    </submittedName>
</protein>
<dbReference type="InterPro" id="IPR036942">
    <property type="entry name" value="Beta-barrel_TonB_sf"/>
</dbReference>
<dbReference type="PANTHER" id="PTHR30069">
    <property type="entry name" value="TONB-DEPENDENT OUTER MEMBRANE RECEPTOR"/>
    <property type="match status" value="1"/>
</dbReference>
<dbReference type="EMBL" id="CP046415">
    <property type="protein sequence ID" value="QGT77556.1"/>
    <property type="molecule type" value="Genomic_DNA"/>
</dbReference>
<organism evidence="14 15">
    <name type="scientific">Guyparkeria halophila</name>
    <dbReference type="NCBI Taxonomy" id="47960"/>
    <lineage>
        <taxon>Bacteria</taxon>
        <taxon>Pseudomonadati</taxon>
        <taxon>Pseudomonadota</taxon>
        <taxon>Gammaproteobacteria</taxon>
        <taxon>Chromatiales</taxon>
        <taxon>Thioalkalibacteraceae</taxon>
        <taxon>Guyparkeria</taxon>
    </lineage>
</organism>
<dbReference type="Gene3D" id="2.170.130.10">
    <property type="entry name" value="TonB-dependent receptor, plug domain"/>
    <property type="match status" value="1"/>
</dbReference>
<dbReference type="AlphaFoldDB" id="A0A6I6CSY0"/>
<dbReference type="InterPro" id="IPR012910">
    <property type="entry name" value="Plug_dom"/>
</dbReference>
<name>A0A6I6CSY0_9GAMM</name>
<evidence type="ECO:0000256" key="11">
    <source>
        <dbReference type="RuleBase" id="RU003357"/>
    </source>
</evidence>
<evidence type="ECO:0000256" key="5">
    <source>
        <dbReference type="ARBA" id="ARBA00022729"/>
    </source>
</evidence>
<keyword evidence="5" id="KW-0732">Signal</keyword>
<dbReference type="PROSITE" id="PS52016">
    <property type="entry name" value="TONB_DEPENDENT_REC_3"/>
    <property type="match status" value="1"/>
</dbReference>
<evidence type="ECO:0000256" key="6">
    <source>
        <dbReference type="ARBA" id="ARBA00023065"/>
    </source>
</evidence>
<sequence>MTHFSAGRLSSLTAGLTGLTCLFTLVPSQADDRLGPINITAAREAPAIAPAMPETVITREEIERSQSRSLQDLLAGRAGLIVSNEGGPGKLSSVSIWGQSANRTAVFLDGVRIGSVSAGQSYLEHIPLEQIERIEIVRGPRSGQWGADAGGGVIQIFTREGTADGTHLSGGIGAGSRGQREADAHIGGRQGAFDYALGVAHRETDGFDACENGGPYTPPCYADEPDDDGYQRDSLQLQAGYRFGEGGHVRAHVLAASAEVEYDGPTNNSEIEQRTIGLSASTGRIGFWQLRTRAGRHIDDQDYFRDRQFDSRFDTQRDTLSLANDFFLGSSTTLTLGADQTVDKLSSTTDYVEEARRNQGLFAQLNTRLGERLDVQGALRRDFNEQFGTANTGSLDLAYRLDDAWSVSAGHGTSFNTPSFNLLYYPPYCLAPGLCFATANPDLEPERTRTSRVGIAWSQGPWLIETTAFHSSADDLISSPPPSYVPENVSEATIRGAELVARWTNQTWSAHTSLTYLSTENETTGEPLPKQPRWSGRLAVDRQLGAFSIGTTLRGRSGSESDNRGYVVADLRGSYRLAPDWRIEARVDNVFDRDYQIVDGFHQAPRGVFVSLRYGR</sequence>
<dbReference type="Gene3D" id="2.40.170.20">
    <property type="entry name" value="TonB-dependent receptor, beta-barrel domain"/>
    <property type="match status" value="1"/>
</dbReference>
<evidence type="ECO:0000256" key="7">
    <source>
        <dbReference type="ARBA" id="ARBA00023077"/>
    </source>
</evidence>
<dbReference type="Pfam" id="PF00593">
    <property type="entry name" value="TonB_dep_Rec_b-barrel"/>
    <property type="match status" value="1"/>
</dbReference>
<evidence type="ECO:0000256" key="1">
    <source>
        <dbReference type="ARBA" id="ARBA00004571"/>
    </source>
</evidence>
<dbReference type="RefSeq" id="WP_136866791.1">
    <property type="nucleotide sequence ID" value="NZ_CP046415.1"/>
</dbReference>
<accession>A0A6I6CSY0</accession>
<dbReference type="InterPro" id="IPR000531">
    <property type="entry name" value="Beta-barrel_TonB"/>
</dbReference>